<keyword evidence="4" id="KW-1185">Reference proteome</keyword>
<dbReference type="Proteomes" id="UP000678679">
    <property type="component" value="Chromosome 1"/>
</dbReference>
<feature type="chain" id="PRO_5043925903" description="Lipoprotein" evidence="2">
    <location>
        <begin position="23"/>
        <end position="51"/>
    </location>
</feature>
<protein>
    <recommendedName>
        <fullName evidence="5">Lipoprotein</fullName>
    </recommendedName>
</protein>
<reference evidence="3 4" key="1">
    <citation type="submission" date="2021-05" db="EMBL/GenBank/DDBJ databases">
        <title>Comparative genomic studies on the polysaccharide-degrading batcterial strains of the Flammeovirga genus.</title>
        <authorList>
            <person name="Zewei F."/>
            <person name="Zheng Z."/>
            <person name="Yu L."/>
            <person name="Ruyue G."/>
            <person name="Yanhong M."/>
            <person name="Yuanyuan C."/>
            <person name="Jingyan G."/>
            <person name="Wenjun H."/>
        </authorList>
    </citation>
    <scope>NUCLEOTIDE SEQUENCE [LARGE SCALE GENOMIC DNA]</scope>
    <source>
        <strain evidence="3 4">NBRC:100898</strain>
    </source>
</reference>
<gene>
    <name evidence="3" type="ORF">KMW28_17555</name>
</gene>
<proteinExistence type="predicted"/>
<evidence type="ECO:0000313" key="3">
    <source>
        <dbReference type="EMBL" id="QWG01450.1"/>
    </source>
</evidence>
<organism evidence="3 4">
    <name type="scientific">Flammeovirga yaeyamensis</name>
    <dbReference type="NCBI Taxonomy" id="367791"/>
    <lineage>
        <taxon>Bacteria</taxon>
        <taxon>Pseudomonadati</taxon>
        <taxon>Bacteroidota</taxon>
        <taxon>Cytophagia</taxon>
        <taxon>Cytophagales</taxon>
        <taxon>Flammeovirgaceae</taxon>
        <taxon>Flammeovirga</taxon>
    </lineage>
</organism>
<accession>A0AAX1N1L7</accession>
<evidence type="ECO:0000256" key="2">
    <source>
        <dbReference type="SAM" id="SignalP"/>
    </source>
</evidence>
<keyword evidence="2" id="KW-0732">Signal</keyword>
<dbReference type="KEGG" id="fya:KMW28_17555"/>
<dbReference type="PROSITE" id="PS51257">
    <property type="entry name" value="PROKAR_LIPOPROTEIN"/>
    <property type="match status" value="1"/>
</dbReference>
<evidence type="ECO:0008006" key="5">
    <source>
        <dbReference type="Google" id="ProtNLM"/>
    </source>
</evidence>
<evidence type="ECO:0000256" key="1">
    <source>
        <dbReference type="SAM" id="MobiDB-lite"/>
    </source>
</evidence>
<evidence type="ECO:0000313" key="4">
    <source>
        <dbReference type="Proteomes" id="UP000678679"/>
    </source>
</evidence>
<feature type="region of interest" description="Disordered" evidence="1">
    <location>
        <begin position="27"/>
        <end position="51"/>
    </location>
</feature>
<feature type="signal peptide" evidence="2">
    <location>
        <begin position="1"/>
        <end position="22"/>
    </location>
</feature>
<dbReference type="EMBL" id="CP076132">
    <property type="protein sequence ID" value="QWG01450.1"/>
    <property type="molecule type" value="Genomic_DNA"/>
</dbReference>
<sequence length="51" mass="5560">MKTLKSTVVIGFALLLSLFTLGSCDNNNQEVGPEEKPEHPIVNPIPTPLEQ</sequence>
<dbReference type="RefSeq" id="WP_158297777.1">
    <property type="nucleotide sequence ID" value="NZ_CP076132.1"/>
</dbReference>
<dbReference type="AlphaFoldDB" id="A0AAX1N1L7"/>
<name>A0AAX1N1L7_9BACT</name>